<organism evidence="2 3">
    <name type="scientific">Pseudooceanicola albus</name>
    <dbReference type="NCBI Taxonomy" id="2692189"/>
    <lineage>
        <taxon>Bacteria</taxon>
        <taxon>Pseudomonadati</taxon>
        <taxon>Pseudomonadota</taxon>
        <taxon>Alphaproteobacteria</taxon>
        <taxon>Rhodobacterales</taxon>
        <taxon>Paracoccaceae</taxon>
        <taxon>Pseudooceanicola</taxon>
    </lineage>
</organism>
<evidence type="ECO:0000259" key="1">
    <source>
        <dbReference type="Pfam" id="PF06568"/>
    </source>
</evidence>
<dbReference type="EMBL" id="WUMU01000017">
    <property type="protein sequence ID" value="MXN19248.1"/>
    <property type="molecule type" value="Genomic_DNA"/>
</dbReference>
<dbReference type="AlphaFoldDB" id="A0A6L7G6U0"/>
<dbReference type="RefSeq" id="WP_160895372.1">
    <property type="nucleotide sequence ID" value="NZ_WUMU01000017.1"/>
</dbReference>
<comment type="caution">
    <text evidence="2">The sequence shown here is derived from an EMBL/GenBank/DDBJ whole genome shotgun (WGS) entry which is preliminary data.</text>
</comment>
<dbReference type="Proteomes" id="UP000477911">
    <property type="component" value="Unassembled WGS sequence"/>
</dbReference>
<evidence type="ECO:0000313" key="3">
    <source>
        <dbReference type="Proteomes" id="UP000477911"/>
    </source>
</evidence>
<keyword evidence="3" id="KW-1185">Reference proteome</keyword>
<dbReference type="InterPro" id="IPR009506">
    <property type="entry name" value="YjiS-like"/>
</dbReference>
<proteinExistence type="predicted"/>
<feature type="domain" description="YjiS-like" evidence="1">
    <location>
        <begin position="22"/>
        <end position="58"/>
    </location>
</feature>
<sequence>MAMATETRPAKISLFDAVLDNLHARYARYTAYRRALEELSSLDARELADLGLSRAMIHSIARQEAYGAAA</sequence>
<accession>A0A6L7G6U0</accession>
<evidence type="ECO:0000313" key="2">
    <source>
        <dbReference type="EMBL" id="MXN19248.1"/>
    </source>
</evidence>
<gene>
    <name evidence="2" type="ORF">GR170_15540</name>
</gene>
<name>A0A6L7G6U0_9RHOB</name>
<reference evidence="2 3" key="1">
    <citation type="submission" date="2019-12" db="EMBL/GenBank/DDBJ databases">
        <authorList>
            <person name="Li M."/>
        </authorList>
    </citation>
    <scope>NUCLEOTIDE SEQUENCE [LARGE SCALE GENOMIC DNA]</scope>
    <source>
        <strain evidence="2 3">GBMRC 2024</strain>
    </source>
</reference>
<dbReference type="Pfam" id="PF06568">
    <property type="entry name" value="YjiS-like"/>
    <property type="match status" value="1"/>
</dbReference>
<protein>
    <submittedName>
        <fullName evidence="2">DUF1127 domain-containing protein</fullName>
    </submittedName>
</protein>